<dbReference type="Pfam" id="PF18976">
    <property type="entry name" value="DUF5712"/>
    <property type="match status" value="1"/>
</dbReference>
<reference evidence="2 3" key="1">
    <citation type="submission" date="2019-03" db="EMBL/GenBank/DDBJ databases">
        <title>Genomic Encyclopedia of Archaeal and Bacterial Type Strains, Phase II (KMG-II): from individual species to whole genera.</title>
        <authorList>
            <person name="Goeker M."/>
        </authorList>
    </citation>
    <scope>NUCLEOTIDE SEQUENCE [LARGE SCALE GENOMIC DNA]</scope>
    <source>
        <strain evidence="2 3">DSM 25233</strain>
    </source>
</reference>
<dbReference type="Proteomes" id="UP000294749">
    <property type="component" value="Unassembled WGS sequence"/>
</dbReference>
<dbReference type="RefSeq" id="WP_133686367.1">
    <property type="nucleotide sequence ID" value="NZ_SOAY01000010.1"/>
</dbReference>
<dbReference type="EMBL" id="SOAY01000010">
    <property type="protein sequence ID" value="TDT46934.1"/>
    <property type="molecule type" value="Genomic_DNA"/>
</dbReference>
<feature type="region of interest" description="Disordered" evidence="1">
    <location>
        <begin position="1"/>
        <end position="22"/>
    </location>
</feature>
<comment type="caution">
    <text evidence="2">The sequence shown here is derived from an EMBL/GenBank/DDBJ whole genome shotgun (WGS) entry which is preliminary data.</text>
</comment>
<dbReference type="OrthoDB" id="1404627at2"/>
<keyword evidence="3" id="KW-1185">Reference proteome</keyword>
<evidence type="ECO:0000313" key="2">
    <source>
        <dbReference type="EMBL" id="TDT46934.1"/>
    </source>
</evidence>
<proteinExistence type="predicted"/>
<evidence type="ECO:0000256" key="1">
    <source>
        <dbReference type="SAM" id="MobiDB-lite"/>
    </source>
</evidence>
<organism evidence="2 3">
    <name type="scientific">Maribacter spongiicola</name>
    <dbReference type="NCBI Taxonomy" id="1206753"/>
    <lineage>
        <taxon>Bacteria</taxon>
        <taxon>Pseudomonadati</taxon>
        <taxon>Bacteroidota</taxon>
        <taxon>Flavobacteriia</taxon>
        <taxon>Flavobacteriales</taxon>
        <taxon>Flavobacteriaceae</taxon>
        <taxon>Maribacter</taxon>
    </lineage>
</organism>
<dbReference type="AlphaFoldDB" id="A0A4R7KA93"/>
<accession>A0A4R7KA93</accession>
<gene>
    <name evidence="2" type="ORF">CLV90_0999</name>
</gene>
<sequence length="296" mass="34224">MPISKVHSSSGGNNTGSCSSLANYLEKENMELDKMSDQEKDQDKKMNIESMKQQFFTHEKSDVSHTEVISSIDNNKKKLGKEDAKFFAPTINFSEKEQQQIAKMVTGRNIENIKDLNVKEFKAYNKAIQDYARKVMDNYAKNFNRKDKGLETGKDLVYYGKVEHMRKYKGTDKEVQQGKVKSGEYKKGLQSHVHLIVSRKDKTQKLKLSPMANERNKTRKIGGNEYKVGFDRKEWIQANEKAFDQQFQYKRQEIEKFQNQNILKNGSPSEKAKVIKTIEKDNEIAKTKNSQNELGI</sequence>
<protein>
    <recommendedName>
        <fullName evidence="4">Mobilization protein</fullName>
    </recommendedName>
</protein>
<feature type="compositionally biased region" description="Low complexity" evidence="1">
    <location>
        <begin position="8"/>
        <end position="20"/>
    </location>
</feature>
<evidence type="ECO:0008006" key="4">
    <source>
        <dbReference type="Google" id="ProtNLM"/>
    </source>
</evidence>
<name>A0A4R7KA93_9FLAO</name>
<dbReference type="InterPro" id="IPR043766">
    <property type="entry name" value="BfmA-like"/>
</dbReference>
<evidence type="ECO:0000313" key="3">
    <source>
        <dbReference type="Proteomes" id="UP000294749"/>
    </source>
</evidence>